<evidence type="ECO:0000313" key="7">
    <source>
        <dbReference type="EMBL" id="CDF35112.1"/>
    </source>
</evidence>
<organism evidence="7 8">
    <name type="scientific">Chondrus crispus</name>
    <name type="common">Carrageen Irish moss</name>
    <name type="synonym">Polymorpha crispa</name>
    <dbReference type="NCBI Taxonomy" id="2769"/>
    <lineage>
        <taxon>Eukaryota</taxon>
        <taxon>Rhodophyta</taxon>
        <taxon>Florideophyceae</taxon>
        <taxon>Rhodymeniophycidae</taxon>
        <taxon>Gigartinales</taxon>
        <taxon>Gigartinaceae</taxon>
        <taxon>Chondrus</taxon>
    </lineage>
</organism>
<dbReference type="Gramene" id="CDF35112">
    <property type="protein sequence ID" value="CDF35112"/>
    <property type="gene ID" value="CHC_T00003050001"/>
</dbReference>
<dbReference type="RefSeq" id="XP_005714931.1">
    <property type="nucleotide sequence ID" value="XM_005714874.1"/>
</dbReference>
<evidence type="ECO:0000256" key="2">
    <source>
        <dbReference type="ARBA" id="ARBA00022692"/>
    </source>
</evidence>
<dbReference type="OMA" id="AYSECAH"/>
<dbReference type="KEGG" id="ccp:CHC_T00003050001"/>
<evidence type="ECO:0000313" key="8">
    <source>
        <dbReference type="Proteomes" id="UP000012073"/>
    </source>
</evidence>
<dbReference type="STRING" id="2769.R7Q9A4"/>
<keyword evidence="8" id="KW-1185">Reference proteome</keyword>
<accession>R7Q9A4</accession>
<evidence type="ECO:0000256" key="1">
    <source>
        <dbReference type="ARBA" id="ARBA00004141"/>
    </source>
</evidence>
<name>R7Q9A4_CHOCR</name>
<evidence type="ECO:0000259" key="6">
    <source>
        <dbReference type="Pfam" id="PF03798"/>
    </source>
</evidence>
<dbReference type="Pfam" id="PF03798">
    <property type="entry name" value="TRAM_LAG1_CLN8"/>
    <property type="match status" value="1"/>
</dbReference>
<dbReference type="Proteomes" id="UP000012073">
    <property type="component" value="Unassembled WGS sequence"/>
</dbReference>
<gene>
    <name evidence="7" type="ORF">CHC_T00003050001</name>
</gene>
<evidence type="ECO:0000256" key="4">
    <source>
        <dbReference type="ARBA" id="ARBA00023136"/>
    </source>
</evidence>
<keyword evidence="2 5" id="KW-0812">Transmembrane</keyword>
<feature type="domain" description="TLC" evidence="6">
    <location>
        <begin position="51"/>
        <end position="168"/>
    </location>
</feature>
<feature type="transmembrane region" description="Helical" evidence="5">
    <location>
        <begin position="84"/>
        <end position="104"/>
    </location>
</feature>
<dbReference type="InterPro" id="IPR006634">
    <property type="entry name" value="TLC-dom"/>
</dbReference>
<sequence length="262" mass="29819">MPPPLPSSLPPDLVTVVSSLTLFYALDLFHRHYISPLFPSYVSFPPAARFDWDRRSLNLFFQLVQTPFNLYLLLLDPHTQADPLYGYSPLAHLGFLIIVAFYLYDAAGIVMHPTPPSSSPLWLFHHSVAVALLVYDISYRRCSALPAAAFLISAAGHVSNEARWLCTVTDVRDQRLLKPLHLFCVLVPLVTCGLPPPWLLYKCARQLRVSVVQLVAQQMRPYCLFFFIIIYVPHLGLIAYQARRAYRLWGAAPKPFRIKKLD</sequence>
<proteinExistence type="predicted"/>
<evidence type="ECO:0000256" key="5">
    <source>
        <dbReference type="SAM" id="Phobius"/>
    </source>
</evidence>
<feature type="transmembrane region" description="Helical" evidence="5">
    <location>
        <begin position="180"/>
        <end position="201"/>
    </location>
</feature>
<dbReference type="GO" id="GO:0016020">
    <property type="term" value="C:membrane"/>
    <property type="evidence" value="ECO:0007669"/>
    <property type="project" value="UniProtKB-SubCell"/>
</dbReference>
<dbReference type="EMBL" id="HG001718">
    <property type="protein sequence ID" value="CDF35112.1"/>
    <property type="molecule type" value="Genomic_DNA"/>
</dbReference>
<reference evidence="8" key="1">
    <citation type="journal article" date="2013" name="Proc. Natl. Acad. Sci. U.S.A.">
        <title>Genome structure and metabolic features in the red seaweed Chondrus crispus shed light on evolution of the Archaeplastida.</title>
        <authorList>
            <person name="Collen J."/>
            <person name="Porcel B."/>
            <person name="Carre W."/>
            <person name="Ball S.G."/>
            <person name="Chaparro C."/>
            <person name="Tonon T."/>
            <person name="Barbeyron T."/>
            <person name="Michel G."/>
            <person name="Noel B."/>
            <person name="Valentin K."/>
            <person name="Elias M."/>
            <person name="Artiguenave F."/>
            <person name="Arun A."/>
            <person name="Aury J.M."/>
            <person name="Barbosa-Neto J.F."/>
            <person name="Bothwell J.H."/>
            <person name="Bouget F.Y."/>
            <person name="Brillet L."/>
            <person name="Cabello-Hurtado F."/>
            <person name="Capella-Gutierrez S."/>
            <person name="Charrier B."/>
            <person name="Cladiere L."/>
            <person name="Cock J.M."/>
            <person name="Coelho S.M."/>
            <person name="Colleoni C."/>
            <person name="Czjzek M."/>
            <person name="Da Silva C."/>
            <person name="Delage L."/>
            <person name="Denoeud F."/>
            <person name="Deschamps P."/>
            <person name="Dittami S.M."/>
            <person name="Gabaldon T."/>
            <person name="Gachon C.M."/>
            <person name="Groisillier A."/>
            <person name="Herve C."/>
            <person name="Jabbari K."/>
            <person name="Katinka M."/>
            <person name="Kloareg B."/>
            <person name="Kowalczyk N."/>
            <person name="Labadie K."/>
            <person name="Leblanc C."/>
            <person name="Lopez P.J."/>
            <person name="McLachlan D.H."/>
            <person name="Meslet-Cladiere L."/>
            <person name="Moustafa A."/>
            <person name="Nehr Z."/>
            <person name="Nyvall Collen P."/>
            <person name="Panaud O."/>
            <person name="Partensky F."/>
            <person name="Poulain J."/>
            <person name="Rensing S.A."/>
            <person name="Rousvoal S."/>
            <person name="Samson G."/>
            <person name="Symeonidi A."/>
            <person name="Weissenbach J."/>
            <person name="Zambounis A."/>
            <person name="Wincker P."/>
            <person name="Boyen C."/>
        </authorList>
    </citation>
    <scope>NUCLEOTIDE SEQUENCE [LARGE SCALE GENOMIC DNA]</scope>
    <source>
        <strain evidence="8">cv. Stackhouse</strain>
    </source>
</reference>
<keyword evidence="4 5" id="KW-0472">Membrane</keyword>
<protein>
    <recommendedName>
        <fullName evidence="6">TLC domain-containing protein</fullName>
    </recommendedName>
</protein>
<dbReference type="GeneID" id="17322640"/>
<feature type="transmembrane region" description="Helical" evidence="5">
    <location>
        <begin position="12"/>
        <end position="29"/>
    </location>
</feature>
<keyword evidence="3 5" id="KW-1133">Transmembrane helix</keyword>
<dbReference type="OrthoDB" id="10266980at2759"/>
<dbReference type="AlphaFoldDB" id="R7Q9A4"/>
<feature type="transmembrane region" description="Helical" evidence="5">
    <location>
        <begin position="222"/>
        <end position="240"/>
    </location>
</feature>
<comment type="subcellular location">
    <subcellularLocation>
        <location evidence="1">Membrane</location>
        <topology evidence="1">Multi-pass membrane protein</topology>
    </subcellularLocation>
</comment>
<evidence type="ECO:0000256" key="3">
    <source>
        <dbReference type="ARBA" id="ARBA00022989"/>
    </source>
</evidence>